<organism evidence="3 4">
    <name type="scientific">Bifidobacterium longum</name>
    <dbReference type="NCBI Taxonomy" id="216816"/>
    <lineage>
        <taxon>Bacteria</taxon>
        <taxon>Bacillati</taxon>
        <taxon>Actinomycetota</taxon>
        <taxon>Actinomycetes</taxon>
        <taxon>Bifidobacteriales</taxon>
        <taxon>Bifidobacteriaceae</taxon>
        <taxon>Bifidobacterium</taxon>
    </lineage>
</organism>
<evidence type="ECO:0000313" key="3">
    <source>
        <dbReference type="EMBL" id="KAB6915256.1"/>
    </source>
</evidence>
<dbReference type="InterPro" id="IPR003346">
    <property type="entry name" value="Transposase_20"/>
</dbReference>
<proteinExistence type="predicted"/>
<dbReference type="GO" id="GO:0006313">
    <property type="term" value="P:DNA transposition"/>
    <property type="evidence" value="ECO:0007669"/>
    <property type="project" value="InterPro"/>
</dbReference>
<dbReference type="GO" id="GO:0003677">
    <property type="term" value="F:DNA binding"/>
    <property type="evidence" value="ECO:0007669"/>
    <property type="project" value="InterPro"/>
</dbReference>
<dbReference type="NCBIfam" id="NF033542">
    <property type="entry name" value="transpos_IS110"/>
    <property type="match status" value="1"/>
</dbReference>
<feature type="domain" description="Transposase IS110-like N-terminal" evidence="1">
    <location>
        <begin position="9"/>
        <end position="164"/>
    </location>
</feature>
<dbReference type="Pfam" id="PF02371">
    <property type="entry name" value="Transposase_20"/>
    <property type="match status" value="1"/>
</dbReference>
<accession>A0A7J5SCZ4</accession>
<sequence>MGNEFAVCCGVDVGKWAHHVVAIDTETGEVLFDSKVDQSEREIRAALSPLCAAGKVRVVVDEPGPMSRLLFAVAKDMGMEIGFLTPRAMAKAIEMYGGDIKTDRRDATILAEVASGIPKLVKAVDEKTPERHRLAAIMSHDRELTAEVTRSANRLHALLLAVCPPLEELMAGKKIQGGLALLLLERYGGPCGLRTAGRGRAKRFVRSRKGFGGASGAKVDRVFDAISEQTLVLPGAEDLEDLIRMEARRLSSALESRKTVAKKRDAILEAIPEAEILMSMPGVGAVTCATFLAEVGDVTRFPTAARLASYAGLSPKVRQSGRSVNSVTKPRGGNRRLKRVLVLSASKSILFCDESRKYYERKRAEGRCYNSSITALARKRLDVMYAMLRDGNKYKKK</sequence>
<name>A0A7J5SCZ4_BIFLN</name>
<dbReference type="PANTHER" id="PTHR33055:SF3">
    <property type="entry name" value="PUTATIVE TRANSPOSASE FOR IS117-RELATED"/>
    <property type="match status" value="1"/>
</dbReference>
<feature type="domain" description="Transposase IS116/IS110/IS902 C-terminal" evidence="2">
    <location>
        <begin position="274"/>
        <end position="360"/>
    </location>
</feature>
<dbReference type="InterPro" id="IPR047650">
    <property type="entry name" value="Transpos_IS110"/>
</dbReference>
<gene>
    <name evidence="3" type="ORF">GBK06_11115</name>
</gene>
<evidence type="ECO:0000313" key="4">
    <source>
        <dbReference type="Proteomes" id="UP000491334"/>
    </source>
</evidence>
<protein>
    <submittedName>
        <fullName evidence="3">IS110 family transposase</fullName>
    </submittedName>
</protein>
<dbReference type="Proteomes" id="UP000491334">
    <property type="component" value="Unassembled WGS sequence"/>
</dbReference>
<dbReference type="AlphaFoldDB" id="A0A7J5SCZ4"/>
<evidence type="ECO:0000259" key="2">
    <source>
        <dbReference type="Pfam" id="PF02371"/>
    </source>
</evidence>
<dbReference type="Pfam" id="PF01548">
    <property type="entry name" value="DEDD_Tnp_IS110"/>
    <property type="match status" value="1"/>
</dbReference>
<dbReference type="EMBL" id="WDZP01000062">
    <property type="protein sequence ID" value="KAB6915256.1"/>
    <property type="molecule type" value="Genomic_DNA"/>
</dbReference>
<evidence type="ECO:0000259" key="1">
    <source>
        <dbReference type="Pfam" id="PF01548"/>
    </source>
</evidence>
<dbReference type="InterPro" id="IPR002525">
    <property type="entry name" value="Transp_IS110-like_N"/>
</dbReference>
<dbReference type="PANTHER" id="PTHR33055">
    <property type="entry name" value="TRANSPOSASE FOR INSERTION SEQUENCE ELEMENT IS1111A"/>
    <property type="match status" value="1"/>
</dbReference>
<reference evidence="3 4" key="1">
    <citation type="journal article" date="2019" name="Nat. Med.">
        <title>A library of human gut bacterial isolates paired with longitudinal multiomics data enables mechanistic microbiome research.</title>
        <authorList>
            <person name="Poyet M."/>
            <person name="Groussin M."/>
            <person name="Gibbons S.M."/>
            <person name="Avila-Pacheco J."/>
            <person name="Jiang X."/>
            <person name="Kearney S.M."/>
            <person name="Perrotta A.R."/>
            <person name="Berdy B."/>
            <person name="Zhao S."/>
            <person name="Lieberman T.D."/>
            <person name="Swanson P.K."/>
            <person name="Smith M."/>
            <person name="Roesemann S."/>
            <person name="Alexander J.E."/>
            <person name="Rich S.A."/>
            <person name="Livny J."/>
            <person name="Vlamakis H."/>
            <person name="Clish C."/>
            <person name="Bullock K."/>
            <person name="Deik A."/>
            <person name="Scott J."/>
            <person name="Pierce K.A."/>
            <person name="Xavier R.J."/>
            <person name="Alm E.J."/>
        </authorList>
    </citation>
    <scope>NUCLEOTIDE SEQUENCE [LARGE SCALE GENOMIC DNA]</scope>
    <source>
        <strain evidence="3 4">BIOML-A284</strain>
    </source>
</reference>
<comment type="caution">
    <text evidence="3">The sequence shown here is derived from an EMBL/GenBank/DDBJ whole genome shotgun (WGS) entry which is preliminary data.</text>
</comment>
<dbReference type="GO" id="GO:0004803">
    <property type="term" value="F:transposase activity"/>
    <property type="evidence" value="ECO:0007669"/>
    <property type="project" value="InterPro"/>
</dbReference>